<dbReference type="PANTHER" id="PTHR33222:SF9">
    <property type="entry name" value="PROTEIN CURVATURE THYLAKOID 1B, CHLOROPLASTIC"/>
    <property type="match status" value="1"/>
</dbReference>
<evidence type="ECO:0000313" key="5">
    <source>
        <dbReference type="EMBL" id="KAG6423354.1"/>
    </source>
</evidence>
<evidence type="ECO:0000259" key="4">
    <source>
        <dbReference type="Pfam" id="PF14159"/>
    </source>
</evidence>
<sequence length="169" mass="17376">MASTTTCTPLSLSSSSKAPRLQPPPSGAGVTVPTPPPLPHLAKTTTSNSSRNIGRNVAAMATGEVSTAEVVNVASIETPEIVTKIQQAWEKVEDTYAVTSLAVAGGVGLVACAGAISAIDKLSFVPGLLELVGIGYTGYFAYKNLASKPSRDALIQKIKNTYNDIIGSS</sequence>
<keyword evidence="6" id="KW-1185">Reference proteome</keyword>
<keyword evidence="3" id="KW-0472">Membrane</keyword>
<evidence type="ECO:0000313" key="6">
    <source>
        <dbReference type="Proteomes" id="UP000298416"/>
    </source>
</evidence>
<reference evidence="5" key="1">
    <citation type="submission" date="2018-01" db="EMBL/GenBank/DDBJ databases">
        <authorList>
            <person name="Mao J.F."/>
        </authorList>
    </citation>
    <scope>NUCLEOTIDE SEQUENCE</scope>
    <source>
        <strain evidence="5">Huo1</strain>
        <tissue evidence="5">Leaf</tissue>
    </source>
</reference>
<dbReference type="OrthoDB" id="2014299at2759"/>
<evidence type="ECO:0000256" key="3">
    <source>
        <dbReference type="SAM" id="Phobius"/>
    </source>
</evidence>
<dbReference type="EMBL" id="PNBA02000005">
    <property type="protein sequence ID" value="KAG6423354.1"/>
    <property type="molecule type" value="Genomic_DNA"/>
</dbReference>
<dbReference type="AlphaFoldDB" id="A0A8X8Y2F2"/>
<reference evidence="5" key="2">
    <citation type="submission" date="2020-08" db="EMBL/GenBank/DDBJ databases">
        <title>Plant Genome Project.</title>
        <authorList>
            <person name="Zhang R.-G."/>
        </authorList>
    </citation>
    <scope>NUCLEOTIDE SEQUENCE</scope>
    <source>
        <strain evidence="5">Huo1</strain>
        <tissue evidence="5">Leaf</tissue>
    </source>
</reference>
<dbReference type="Proteomes" id="UP000298416">
    <property type="component" value="Unassembled WGS sequence"/>
</dbReference>
<feature type="compositionally biased region" description="Low complexity" evidence="2">
    <location>
        <begin position="1"/>
        <end position="16"/>
    </location>
</feature>
<keyword evidence="3" id="KW-0812">Transmembrane</keyword>
<evidence type="ECO:0000256" key="2">
    <source>
        <dbReference type="SAM" id="MobiDB-lite"/>
    </source>
</evidence>
<evidence type="ECO:0000256" key="1">
    <source>
        <dbReference type="ARBA" id="ARBA00004141"/>
    </source>
</evidence>
<accession>A0A8X8Y2F2</accession>
<feature type="transmembrane region" description="Helical" evidence="3">
    <location>
        <begin position="124"/>
        <end position="142"/>
    </location>
</feature>
<comment type="subcellular location">
    <subcellularLocation>
        <location evidence="1">Membrane</location>
        <topology evidence="1">Multi-pass membrane protein</topology>
    </subcellularLocation>
</comment>
<dbReference type="PANTHER" id="PTHR33222">
    <property type="match status" value="1"/>
</dbReference>
<proteinExistence type="predicted"/>
<protein>
    <recommendedName>
        <fullName evidence="4">Cyanobacterial aminoacyl-tRNA synthetase CAAD domain-containing protein</fullName>
    </recommendedName>
</protein>
<comment type="caution">
    <text evidence="5">The sequence shown here is derived from an EMBL/GenBank/DDBJ whole genome shotgun (WGS) entry which is preliminary data.</text>
</comment>
<feature type="transmembrane region" description="Helical" evidence="3">
    <location>
        <begin position="96"/>
        <end position="118"/>
    </location>
</feature>
<dbReference type="Pfam" id="PF14159">
    <property type="entry name" value="CAAD"/>
    <property type="match status" value="1"/>
</dbReference>
<dbReference type="InterPro" id="IPR025564">
    <property type="entry name" value="CAAD_dom"/>
</dbReference>
<dbReference type="GO" id="GO:0009535">
    <property type="term" value="C:chloroplast thylakoid membrane"/>
    <property type="evidence" value="ECO:0007669"/>
    <property type="project" value="TreeGrafter"/>
</dbReference>
<feature type="region of interest" description="Disordered" evidence="2">
    <location>
        <begin position="1"/>
        <end position="53"/>
    </location>
</feature>
<gene>
    <name evidence="5" type="ORF">SASPL_113748</name>
</gene>
<name>A0A8X8Y2F2_SALSN</name>
<organism evidence="5">
    <name type="scientific">Salvia splendens</name>
    <name type="common">Scarlet sage</name>
    <dbReference type="NCBI Taxonomy" id="180675"/>
    <lineage>
        <taxon>Eukaryota</taxon>
        <taxon>Viridiplantae</taxon>
        <taxon>Streptophyta</taxon>
        <taxon>Embryophyta</taxon>
        <taxon>Tracheophyta</taxon>
        <taxon>Spermatophyta</taxon>
        <taxon>Magnoliopsida</taxon>
        <taxon>eudicotyledons</taxon>
        <taxon>Gunneridae</taxon>
        <taxon>Pentapetalae</taxon>
        <taxon>asterids</taxon>
        <taxon>lamiids</taxon>
        <taxon>Lamiales</taxon>
        <taxon>Lamiaceae</taxon>
        <taxon>Nepetoideae</taxon>
        <taxon>Mentheae</taxon>
        <taxon>Salviinae</taxon>
        <taxon>Salvia</taxon>
        <taxon>Salvia subgen. Calosphace</taxon>
        <taxon>core Calosphace</taxon>
    </lineage>
</organism>
<keyword evidence="3" id="KW-1133">Transmembrane helix</keyword>
<feature type="domain" description="Cyanobacterial aminoacyl-tRNA synthetase CAAD" evidence="4">
    <location>
        <begin position="84"/>
        <end position="167"/>
    </location>
</feature>
<dbReference type="InterPro" id="IPR033344">
    <property type="entry name" value="CURT1"/>
</dbReference>